<evidence type="ECO:0000259" key="3">
    <source>
        <dbReference type="PROSITE" id="PS51186"/>
    </source>
</evidence>
<protein>
    <submittedName>
        <fullName evidence="4">Putative acetyltransferase</fullName>
    </submittedName>
</protein>
<dbReference type="Gene3D" id="3.40.630.30">
    <property type="match status" value="1"/>
</dbReference>
<keyword evidence="1 4" id="KW-0808">Transferase</keyword>
<evidence type="ECO:0000256" key="2">
    <source>
        <dbReference type="ARBA" id="ARBA00023315"/>
    </source>
</evidence>
<evidence type="ECO:0000313" key="5">
    <source>
        <dbReference type="Proteomes" id="UP000192656"/>
    </source>
</evidence>
<proteinExistence type="predicted"/>
<dbReference type="InterPro" id="IPR050832">
    <property type="entry name" value="Bact_Acetyltransf"/>
</dbReference>
<evidence type="ECO:0000313" key="4">
    <source>
        <dbReference type="EMBL" id="SMC53284.1"/>
    </source>
</evidence>
<evidence type="ECO:0000256" key="1">
    <source>
        <dbReference type="ARBA" id="ARBA00022679"/>
    </source>
</evidence>
<accession>A0A1W1ZY02</accession>
<dbReference type="Pfam" id="PF00583">
    <property type="entry name" value="Acetyltransf_1"/>
    <property type="match status" value="1"/>
</dbReference>
<dbReference type="InterPro" id="IPR016181">
    <property type="entry name" value="Acyl_CoA_acyltransferase"/>
</dbReference>
<gene>
    <name evidence="4" type="ORF">SAMN06297251_103205</name>
</gene>
<reference evidence="4 5" key="1">
    <citation type="submission" date="2017-04" db="EMBL/GenBank/DDBJ databases">
        <authorList>
            <person name="Afonso C.L."/>
            <person name="Miller P.J."/>
            <person name="Scott M.A."/>
            <person name="Spackman E."/>
            <person name="Goraichik I."/>
            <person name="Dimitrov K.M."/>
            <person name="Suarez D.L."/>
            <person name="Swayne D.E."/>
        </authorList>
    </citation>
    <scope>NUCLEOTIDE SEQUENCE [LARGE SCALE GENOMIC DNA]</scope>
    <source>
        <strain evidence="4 5">CGMCC 1.10972</strain>
    </source>
</reference>
<dbReference type="AlphaFoldDB" id="A0A1W1ZY02"/>
<sequence length="156" mass="17105">MAFTIGAETPLSDDVRAMVAALNAHLRPLSPPEFQFQLTVEQMAGADSTVFIVRDETGAAVGMGALKAHDAELGEVKRMWTDQSLRRAGIGRLVLTAIETHAIKLNLKRLVLETGNTAGFEPAWALYERAGFRQCGAVLDYPSSDYSRFYEKQLTS</sequence>
<keyword evidence="2" id="KW-0012">Acyltransferase</keyword>
<dbReference type="RefSeq" id="WP_084409024.1">
    <property type="nucleotide sequence ID" value="NZ_FWXR01000003.1"/>
</dbReference>
<dbReference type="PROSITE" id="PS51186">
    <property type="entry name" value="GNAT"/>
    <property type="match status" value="1"/>
</dbReference>
<feature type="domain" description="N-acetyltransferase" evidence="3">
    <location>
        <begin position="3"/>
        <end position="155"/>
    </location>
</feature>
<dbReference type="GO" id="GO:0016747">
    <property type="term" value="F:acyltransferase activity, transferring groups other than amino-acyl groups"/>
    <property type="evidence" value="ECO:0007669"/>
    <property type="project" value="InterPro"/>
</dbReference>
<keyword evidence="5" id="KW-1185">Reference proteome</keyword>
<dbReference type="STRING" id="937218.SAMN06297251_103205"/>
<dbReference type="PANTHER" id="PTHR43877">
    <property type="entry name" value="AMINOALKYLPHOSPHONATE N-ACETYLTRANSFERASE-RELATED-RELATED"/>
    <property type="match status" value="1"/>
</dbReference>
<dbReference type="EMBL" id="FWXR01000003">
    <property type="protein sequence ID" value="SMC53284.1"/>
    <property type="molecule type" value="Genomic_DNA"/>
</dbReference>
<dbReference type="InterPro" id="IPR000182">
    <property type="entry name" value="GNAT_dom"/>
</dbReference>
<dbReference type="Proteomes" id="UP000192656">
    <property type="component" value="Unassembled WGS sequence"/>
</dbReference>
<name>A0A1W1ZY02_9HYPH</name>
<dbReference type="SUPFAM" id="SSF55729">
    <property type="entry name" value="Acyl-CoA N-acyltransferases (Nat)"/>
    <property type="match status" value="1"/>
</dbReference>
<dbReference type="PANTHER" id="PTHR43877:SF5">
    <property type="entry name" value="BLL8307 PROTEIN"/>
    <property type="match status" value="1"/>
</dbReference>
<dbReference type="OrthoDB" id="9803233at2"/>
<organism evidence="4 5">
    <name type="scientific">Fulvimarina manganoxydans</name>
    <dbReference type="NCBI Taxonomy" id="937218"/>
    <lineage>
        <taxon>Bacteria</taxon>
        <taxon>Pseudomonadati</taxon>
        <taxon>Pseudomonadota</taxon>
        <taxon>Alphaproteobacteria</taxon>
        <taxon>Hyphomicrobiales</taxon>
        <taxon>Aurantimonadaceae</taxon>
        <taxon>Fulvimarina</taxon>
    </lineage>
</organism>